<dbReference type="GO" id="GO:0000062">
    <property type="term" value="F:fatty-acyl-CoA binding"/>
    <property type="evidence" value="ECO:0007669"/>
    <property type="project" value="InterPro"/>
</dbReference>
<dbReference type="Proteomes" id="UP000650833">
    <property type="component" value="Unassembled WGS sequence"/>
</dbReference>
<dbReference type="Pfam" id="PF00887">
    <property type="entry name" value="ACBP"/>
    <property type="match status" value="1"/>
</dbReference>
<dbReference type="AlphaFoldDB" id="A0A8H7R911"/>
<evidence type="ECO:0000256" key="3">
    <source>
        <dbReference type="SAM" id="Phobius"/>
    </source>
</evidence>
<evidence type="ECO:0000256" key="2">
    <source>
        <dbReference type="ARBA" id="ARBA00023121"/>
    </source>
</evidence>
<keyword evidence="3" id="KW-0812">Transmembrane</keyword>
<dbReference type="OrthoDB" id="346910at2759"/>
<keyword evidence="3" id="KW-1133">Transmembrane helix</keyword>
<dbReference type="PROSITE" id="PS00880">
    <property type="entry name" value="ACB_1"/>
    <property type="match status" value="1"/>
</dbReference>
<dbReference type="PROSITE" id="PS51228">
    <property type="entry name" value="ACB_2"/>
    <property type="match status" value="1"/>
</dbReference>
<feature type="transmembrane region" description="Helical" evidence="3">
    <location>
        <begin position="277"/>
        <end position="303"/>
    </location>
</feature>
<evidence type="ECO:0000313" key="5">
    <source>
        <dbReference type="EMBL" id="KAG2205468.1"/>
    </source>
</evidence>
<name>A0A8H7R911_9FUNG</name>
<keyword evidence="3" id="KW-0472">Membrane</keyword>
<accession>A0A8H7R911</accession>
<reference evidence="5" key="1">
    <citation type="submission" date="2020-12" db="EMBL/GenBank/DDBJ databases">
        <title>Metabolic potential, ecology and presence of endohyphal bacteria is reflected in genomic diversity of Mucoromycotina.</title>
        <authorList>
            <person name="Muszewska A."/>
            <person name="Okrasinska A."/>
            <person name="Steczkiewicz K."/>
            <person name="Drgas O."/>
            <person name="Orlowska M."/>
            <person name="Perlinska-Lenart U."/>
            <person name="Aleksandrzak-Piekarczyk T."/>
            <person name="Szatraj K."/>
            <person name="Zielenkiewicz U."/>
            <person name="Pilsyk S."/>
            <person name="Malc E."/>
            <person name="Mieczkowski P."/>
            <person name="Kruszewska J.S."/>
            <person name="Biernat P."/>
            <person name="Pawlowska J."/>
        </authorList>
    </citation>
    <scope>NUCLEOTIDE SEQUENCE</scope>
    <source>
        <strain evidence="5">CBS 226.32</strain>
    </source>
</reference>
<sequence length="339" mass="39537">MASASTISESLYVTQVRFCRALAVVRSLPTESGGAFQPSIADKLNFYGLYKQALNGDCMLLKPSSRKIVAYAKWKAWDKMRGRSPIDAQIMYINALVELLKEFLNRFPNSELTKSLNESVNYLLEVNDTNTNSAEEENLIQWDTNDQEKEEYYLGQIEQEQILLEQQQQLYSHYSSPIISEFPLTPELSPKSRNLYNNEHNNEDEEFDNEVATATSSLYLSTPTQHPYSNIRKKKKRKPSDVAIQTLQTEVAALCEEIDSLRRRDILKAKSLHRWRWLWLFRSIAKHAFFNFLILMLLFIVLWRRKSPIAYAVISYAGPRLRDLIQYMFNHIVFWKVTV</sequence>
<dbReference type="PANTHER" id="PTHR23310:SF62">
    <property type="entry name" value="ACYL-COA BINDING PROTEIN 1, ISOFORM A"/>
    <property type="match status" value="1"/>
</dbReference>
<dbReference type="InterPro" id="IPR014352">
    <property type="entry name" value="FERM/acyl-CoA-bd_prot_sf"/>
</dbReference>
<comment type="caution">
    <text evidence="5">The sequence shown here is derived from an EMBL/GenBank/DDBJ whole genome shotgun (WGS) entry which is preliminary data.</text>
</comment>
<keyword evidence="2" id="KW-0446">Lipid-binding</keyword>
<dbReference type="Gene3D" id="1.20.80.10">
    <property type="match status" value="1"/>
</dbReference>
<evidence type="ECO:0000313" key="6">
    <source>
        <dbReference type="Proteomes" id="UP000650833"/>
    </source>
</evidence>
<dbReference type="SUPFAM" id="SSF47027">
    <property type="entry name" value="Acyl-CoA binding protein"/>
    <property type="match status" value="1"/>
</dbReference>
<protein>
    <recommendedName>
        <fullName evidence="4">ACB domain-containing protein</fullName>
    </recommendedName>
</protein>
<gene>
    <name evidence="5" type="ORF">INT46_002713</name>
</gene>
<dbReference type="EMBL" id="JAEPRC010000173">
    <property type="protein sequence ID" value="KAG2205468.1"/>
    <property type="molecule type" value="Genomic_DNA"/>
</dbReference>
<evidence type="ECO:0000256" key="1">
    <source>
        <dbReference type="ARBA" id="ARBA00005567"/>
    </source>
</evidence>
<feature type="domain" description="ACB" evidence="4">
    <location>
        <begin position="14"/>
        <end position="105"/>
    </location>
</feature>
<evidence type="ECO:0000259" key="4">
    <source>
        <dbReference type="PROSITE" id="PS51228"/>
    </source>
</evidence>
<proteinExistence type="inferred from homology"/>
<keyword evidence="6" id="KW-1185">Reference proteome</keyword>
<comment type="similarity">
    <text evidence="1">Belongs to the ACBP family.</text>
</comment>
<dbReference type="PANTHER" id="PTHR23310">
    <property type="entry name" value="ACYL-COA-BINDING PROTEIN, ACBP"/>
    <property type="match status" value="1"/>
</dbReference>
<organism evidence="5 6">
    <name type="scientific">Mucor plumbeus</name>
    <dbReference type="NCBI Taxonomy" id="97098"/>
    <lineage>
        <taxon>Eukaryota</taxon>
        <taxon>Fungi</taxon>
        <taxon>Fungi incertae sedis</taxon>
        <taxon>Mucoromycota</taxon>
        <taxon>Mucoromycotina</taxon>
        <taxon>Mucoromycetes</taxon>
        <taxon>Mucorales</taxon>
        <taxon>Mucorineae</taxon>
        <taxon>Mucoraceae</taxon>
        <taxon>Mucor</taxon>
    </lineage>
</organism>
<dbReference type="InterPro" id="IPR000582">
    <property type="entry name" value="Acyl-CoA-binding_protein"/>
</dbReference>
<dbReference type="InterPro" id="IPR035984">
    <property type="entry name" value="Acyl-CoA-binding_sf"/>
</dbReference>
<dbReference type="InterPro" id="IPR022408">
    <property type="entry name" value="Acyl-CoA-binding_prot_CS"/>
</dbReference>
<dbReference type="GO" id="GO:0006631">
    <property type="term" value="P:fatty acid metabolic process"/>
    <property type="evidence" value="ECO:0007669"/>
    <property type="project" value="TreeGrafter"/>
</dbReference>